<dbReference type="KEGG" id="dwd:DSCW_63710"/>
<sequence>MRLFLHRFGQISPQLWGWQFTGTVLSTLSLPDLELERLDEVATAKGALFGVSVLKTKEYVYIYGTRDDAFPKLAHIARATTKSLSGPWEFYTGRGWSADPRDSAPILSGVSTQYSVFQSGRLFYLVTMDGRGPFPDTIAVYKAGSPEGPWQGPRIIYKVPGVGRDVVAYNPFVHSQFREGNRYLISYNLNHVNDPSAVFEDAAIYRPRFIWVDFAQIE</sequence>
<evidence type="ECO:0000313" key="2">
    <source>
        <dbReference type="Proteomes" id="UP000427769"/>
    </source>
</evidence>
<accession>A0A5K7ZL30</accession>
<dbReference type="SUPFAM" id="SSF75005">
    <property type="entry name" value="Arabinanase/levansucrase/invertase"/>
    <property type="match status" value="1"/>
</dbReference>
<proteinExistence type="predicted"/>
<reference evidence="1 2" key="1">
    <citation type="submission" date="2019-11" db="EMBL/GenBank/DDBJ databases">
        <title>Comparative genomics of hydrocarbon-degrading Desulfosarcina strains.</title>
        <authorList>
            <person name="Watanabe M."/>
            <person name="Kojima H."/>
            <person name="Fukui M."/>
        </authorList>
    </citation>
    <scope>NUCLEOTIDE SEQUENCE [LARGE SCALE GENOMIC DNA]</scope>
    <source>
        <strain evidence="1 2">PP31</strain>
    </source>
</reference>
<evidence type="ECO:0008006" key="3">
    <source>
        <dbReference type="Google" id="ProtNLM"/>
    </source>
</evidence>
<gene>
    <name evidence="1" type="ORF">DSCW_63710</name>
</gene>
<protein>
    <recommendedName>
        <fullName evidence="3">DUF4185 domain-containing protein</fullName>
    </recommendedName>
</protein>
<keyword evidence="2" id="KW-1185">Reference proteome</keyword>
<dbReference type="AlphaFoldDB" id="A0A5K7ZL30"/>
<organism evidence="1 2">
    <name type="scientific">Desulfosarcina widdelii</name>
    <dbReference type="NCBI Taxonomy" id="947919"/>
    <lineage>
        <taxon>Bacteria</taxon>
        <taxon>Pseudomonadati</taxon>
        <taxon>Thermodesulfobacteriota</taxon>
        <taxon>Desulfobacteria</taxon>
        <taxon>Desulfobacterales</taxon>
        <taxon>Desulfosarcinaceae</taxon>
        <taxon>Desulfosarcina</taxon>
    </lineage>
</organism>
<dbReference type="InterPro" id="IPR023296">
    <property type="entry name" value="Glyco_hydro_beta-prop_sf"/>
</dbReference>
<dbReference type="Gene3D" id="2.115.10.20">
    <property type="entry name" value="Glycosyl hydrolase domain, family 43"/>
    <property type="match status" value="1"/>
</dbReference>
<dbReference type="EMBL" id="AP021875">
    <property type="protein sequence ID" value="BBO78954.1"/>
    <property type="molecule type" value="Genomic_DNA"/>
</dbReference>
<dbReference type="Proteomes" id="UP000427769">
    <property type="component" value="Chromosome"/>
</dbReference>
<name>A0A5K7ZL30_9BACT</name>
<evidence type="ECO:0000313" key="1">
    <source>
        <dbReference type="EMBL" id="BBO78954.1"/>
    </source>
</evidence>